<keyword evidence="1" id="KW-0472">Membrane</keyword>
<comment type="caution">
    <text evidence="2">The sequence shown here is derived from an EMBL/GenBank/DDBJ whole genome shotgun (WGS) entry which is preliminary data.</text>
</comment>
<dbReference type="Proteomes" id="UP001141259">
    <property type="component" value="Unassembled WGS sequence"/>
</dbReference>
<evidence type="ECO:0000313" key="2">
    <source>
        <dbReference type="EMBL" id="MCS7482421.1"/>
    </source>
</evidence>
<dbReference type="EMBL" id="JANYMP010000024">
    <property type="protein sequence ID" value="MCS7482421.1"/>
    <property type="molecule type" value="Genomic_DNA"/>
</dbReference>
<accession>A0A9X2VT40</accession>
<dbReference type="InterPro" id="IPR038637">
    <property type="entry name" value="NPCBM_sf"/>
</dbReference>
<evidence type="ECO:0008006" key="4">
    <source>
        <dbReference type="Google" id="ProtNLM"/>
    </source>
</evidence>
<gene>
    <name evidence="2" type="ORF">NZH93_36725</name>
</gene>
<keyword evidence="3" id="KW-1185">Reference proteome</keyword>
<proteinExistence type="predicted"/>
<evidence type="ECO:0000256" key="1">
    <source>
        <dbReference type="SAM" id="Phobius"/>
    </source>
</evidence>
<feature type="transmembrane region" description="Helical" evidence="1">
    <location>
        <begin position="12"/>
        <end position="35"/>
    </location>
</feature>
<protein>
    <recommendedName>
        <fullName evidence="4">NPCBM/NEW2 domain-containing protein</fullName>
    </recommendedName>
</protein>
<keyword evidence="1" id="KW-1133">Transmembrane helix</keyword>
<dbReference type="RefSeq" id="WP_259627889.1">
    <property type="nucleotide sequence ID" value="NZ_JANYMP010000024.1"/>
</dbReference>
<sequence length="191" mass="19873">MNTVPVSPRKKSVSWTAVVSLAAVAALAIALLAWLNPQAPTGSPRGNESTSQAQTSVAPMVSLLDDEWKGADFHQPSGTVNGQSYPRAMSAKLGCVRGLNISHQLPQGHPPYFKASIGIVDPKPGEITGVTFRFVVDGQGREGSTASSGQPPTLVTIPVDSATLLTIVATTSNGKYCESVTVALVDPELAH</sequence>
<reference evidence="2" key="1">
    <citation type="submission" date="2022-08" db="EMBL/GenBank/DDBJ databases">
        <authorList>
            <person name="Tistechok S."/>
            <person name="Samborskyy M."/>
            <person name="Roman I."/>
        </authorList>
    </citation>
    <scope>NUCLEOTIDE SEQUENCE</scope>
    <source>
        <strain evidence="2">DSM 103496</strain>
    </source>
</reference>
<dbReference type="Gene3D" id="2.60.120.1060">
    <property type="entry name" value="NPCBM/NEW2 domain"/>
    <property type="match status" value="1"/>
</dbReference>
<evidence type="ECO:0000313" key="3">
    <source>
        <dbReference type="Proteomes" id="UP001141259"/>
    </source>
</evidence>
<dbReference type="AlphaFoldDB" id="A0A9X2VT40"/>
<organism evidence="2 3">
    <name type="scientific">Umezawaea endophytica</name>
    <dbReference type="NCBI Taxonomy" id="1654476"/>
    <lineage>
        <taxon>Bacteria</taxon>
        <taxon>Bacillati</taxon>
        <taxon>Actinomycetota</taxon>
        <taxon>Actinomycetes</taxon>
        <taxon>Pseudonocardiales</taxon>
        <taxon>Pseudonocardiaceae</taxon>
        <taxon>Umezawaea</taxon>
    </lineage>
</organism>
<keyword evidence="1" id="KW-0812">Transmembrane</keyword>
<name>A0A9X2VT40_9PSEU</name>